<comment type="caution">
    <text evidence="5">The sequence shown here is derived from an EMBL/GenBank/DDBJ whole genome shotgun (WGS) entry which is preliminary data.</text>
</comment>
<evidence type="ECO:0000313" key="5">
    <source>
        <dbReference type="EMBL" id="KAB2573741.1"/>
    </source>
</evidence>
<comment type="similarity">
    <text evidence="1">Belongs to the HpcH/HpaI aldolase family.</text>
</comment>
<name>A0A5N5D7Y0_9PEZI</name>
<dbReference type="Gene3D" id="3.20.20.60">
    <property type="entry name" value="Phosphoenolpyruvate-binding domains"/>
    <property type="match status" value="1"/>
</dbReference>
<dbReference type="GO" id="GO:0046872">
    <property type="term" value="F:metal ion binding"/>
    <property type="evidence" value="ECO:0007669"/>
    <property type="project" value="UniProtKB-KW"/>
</dbReference>
<dbReference type="InterPro" id="IPR005000">
    <property type="entry name" value="Aldolase/citrate-lyase_domain"/>
</dbReference>
<feature type="domain" description="HpcH/HpaI aldolase/citrate lyase" evidence="4">
    <location>
        <begin position="41"/>
        <end position="223"/>
    </location>
</feature>
<dbReference type="AlphaFoldDB" id="A0A5N5D7Y0"/>
<reference evidence="5 6" key="1">
    <citation type="journal article" date="2019" name="Sci. Rep.">
        <title>A multi-omics analysis of the grapevine pathogen Lasiodiplodia theobromae reveals that temperature affects the expression of virulence- and pathogenicity-related genes.</title>
        <authorList>
            <person name="Felix C."/>
            <person name="Meneses R."/>
            <person name="Goncalves M.F.M."/>
            <person name="Tilleman L."/>
            <person name="Duarte A.S."/>
            <person name="Jorrin-Novo J.V."/>
            <person name="Van de Peer Y."/>
            <person name="Deforce D."/>
            <person name="Van Nieuwerburgh F."/>
            <person name="Esteves A.C."/>
            <person name="Alves A."/>
        </authorList>
    </citation>
    <scope>NUCLEOTIDE SEQUENCE [LARGE SCALE GENOMIC DNA]</scope>
    <source>
        <strain evidence="5 6">LA-SOL3</strain>
    </source>
</reference>
<evidence type="ECO:0000259" key="4">
    <source>
        <dbReference type="Pfam" id="PF03328"/>
    </source>
</evidence>
<dbReference type="InterPro" id="IPR015813">
    <property type="entry name" value="Pyrv/PenolPyrv_kinase-like_dom"/>
</dbReference>
<dbReference type="Pfam" id="PF03328">
    <property type="entry name" value="HpcH_HpaI"/>
    <property type="match status" value="1"/>
</dbReference>
<dbReference type="PANTHER" id="PTHR30502:SF0">
    <property type="entry name" value="PHOSPHOENOLPYRUVATE CARBOXYLASE FAMILY PROTEIN"/>
    <property type="match status" value="1"/>
</dbReference>
<dbReference type="GO" id="GO:0005737">
    <property type="term" value="C:cytoplasm"/>
    <property type="evidence" value="ECO:0007669"/>
    <property type="project" value="TreeGrafter"/>
</dbReference>
<sequence length="287" mass="30451">MGSLPETAPVRPAVSVSNPFRSRIVAGQVSAVMSVKFLVSNEMAMMCRQAGISGMFIDMEHSTLDLHAVAQLILACNYAGVSPIVRVPSKSHWHLSRVLDAGAAAVVVPHVESVAEVRDLVRAAKYAPLGQRGCANNQPLLNFQHVPTRIQNELLNAETMLLPMIETPAAVDLVDEFLAVDGVDGILIGSNDLCTDMGIPGQYDNPAYQDAVTKIVLAGKKAGKPIGIGGIGGRQDLLEKWFAMGATWSLSAGDGAILQAGMKKVAGEYDAINERVQKVRGEGKLVA</sequence>
<evidence type="ECO:0000256" key="3">
    <source>
        <dbReference type="ARBA" id="ARBA00023239"/>
    </source>
</evidence>
<dbReference type="OrthoDB" id="1621678at2759"/>
<keyword evidence="2" id="KW-0479">Metal-binding</keyword>
<dbReference type="SUPFAM" id="SSF51621">
    <property type="entry name" value="Phosphoenolpyruvate/pyruvate domain"/>
    <property type="match status" value="1"/>
</dbReference>
<dbReference type="InterPro" id="IPR050251">
    <property type="entry name" value="HpcH-HpaI_aldolase"/>
</dbReference>
<accession>A0A5N5D7Y0</accession>
<dbReference type="GO" id="GO:0016832">
    <property type="term" value="F:aldehyde-lyase activity"/>
    <property type="evidence" value="ECO:0007669"/>
    <property type="project" value="TreeGrafter"/>
</dbReference>
<protein>
    <submittedName>
        <fullName evidence="5">5-keto-4-deoxy-D-glucarate aldolase</fullName>
    </submittedName>
</protein>
<evidence type="ECO:0000313" key="6">
    <source>
        <dbReference type="Proteomes" id="UP000325902"/>
    </source>
</evidence>
<dbReference type="InterPro" id="IPR040442">
    <property type="entry name" value="Pyrv_kinase-like_dom_sf"/>
</dbReference>
<evidence type="ECO:0000256" key="2">
    <source>
        <dbReference type="ARBA" id="ARBA00022723"/>
    </source>
</evidence>
<organism evidence="5 6">
    <name type="scientific">Lasiodiplodia theobromae</name>
    <dbReference type="NCBI Taxonomy" id="45133"/>
    <lineage>
        <taxon>Eukaryota</taxon>
        <taxon>Fungi</taxon>
        <taxon>Dikarya</taxon>
        <taxon>Ascomycota</taxon>
        <taxon>Pezizomycotina</taxon>
        <taxon>Dothideomycetes</taxon>
        <taxon>Dothideomycetes incertae sedis</taxon>
        <taxon>Botryosphaeriales</taxon>
        <taxon>Botryosphaeriaceae</taxon>
        <taxon>Lasiodiplodia</taxon>
    </lineage>
</organism>
<dbReference type="PANTHER" id="PTHR30502">
    <property type="entry name" value="2-KETO-3-DEOXY-L-RHAMNONATE ALDOLASE"/>
    <property type="match status" value="1"/>
</dbReference>
<keyword evidence="3" id="KW-0456">Lyase</keyword>
<dbReference type="EMBL" id="VCHE01000053">
    <property type="protein sequence ID" value="KAB2573741.1"/>
    <property type="molecule type" value="Genomic_DNA"/>
</dbReference>
<evidence type="ECO:0000256" key="1">
    <source>
        <dbReference type="ARBA" id="ARBA00005568"/>
    </source>
</evidence>
<proteinExistence type="inferred from homology"/>
<keyword evidence="6" id="KW-1185">Reference proteome</keyword>
<gene>
    <name evidence="5" type="primary">garL</name>
    <name evidence="5" type="ORF">DBV05_g7570</name>
</gene>
<dbReference type="Proteomes" id="UP000325902">
    <property type="component" value="Unassembled WGS sequence"/>
</dbReference>